<dbReference type="AlphaFoldDB" id="A0A6S7HCL7"/>
<feature type="region of interest" description="Disordered" evidence="2">
    <location>
        <begin position="165"/>
        <end position="191"/>
    </location>
</feature>
<gene>
    <name evidence="3" type="ORF">PACLA_8A023619</name>
</gene>
<reference evidence="3" key="1">
    <citation type="submission" date="2020-04" db="EMBL/GenBank/DDBJ databases">
        <authorList>
            <person name="Alioto T."/>
            <person name="Alioto T."/>
            <person name="Gomez Garrido J."/>
        </authorList>
    </citation>
    <scope>NUCLEOTIDE SEQUENCE</scope>
    <source>
        <strain evidence="3">A484AB</strain>
    </source>
</reference>
<name>A0A6S7HCL7_PARCT</name>
<protein>
    <submittedName>
        <fullName evidence="3">Uncharacterized protein</fullName>
    </submittedName>
</protein>
<evidence type="ECO:0000313" key="3">
    <source>
        <dbReference type="EMBL" id="CAB3993581.1"/>
    </source>
</evidence>
<feature type="compositionally biased region" description="Polar residues" evidence="2">
    <location>
        <begin position="280"/>
        <end position="295"/>
    </location>
</feature>
<proteinExistence type="predicted"/>
<evidence type="ECO:0000256" key="1">
    <source>
        <dbReference type="SAM" id="Coils"/>
    </source>
</evidence>
<feature type="compositionally biased region" description="Basic and acidic residues" evidence="2">
    <location>
        <begin position="175"/>
        <end position="191"/>
    </location>
</feature>
<evidence type="ECO:0000256" key="2">
    <source>
        <dbReference type="SAM" id="MobiDB-lite"/>
    </source>
</evidence>
<organism evidence="3 4">
    <name type="scientific">Paramuricea clavata</name>
    <name type="common">Red gorgonian</name>
    <name type="synonym">Violescent sea-whip</name>
    <dbReference type="NCBI Taxonomy" id="317549"/>
    <lineage>
        <taxon>Eukaryota</taxon>
        <taxon>Metazoa</taxon>
        <taxon>Cnidaria</taxon>
        <taxon>Anthozoa</taxon>
        <taxon>Octocorallia</taxon>
        <taxon>Malacalcyonacea</taxon>
        <taxon>Plexauridae</taxon>
        <taxon>Paramuricea</taxon>
    </lineage>
</organism>
<feature type="compositionally biased region" description="Low complexity" evidence="2">
    <location>
        <begin position="231"/>
        <end position="241"/>
    </location>
</feature>
<accession>A0A6S7HCL7</accession>
<keyword evidence="1" id="KW-0175">Coiled coil</keyword>
<feature type="region of interest" description="Disordered" evidence="2">
    <location>
        <begin position="231"/>
        <end position="295"/>
    </location>
</feature>
<evidence type="ECO:0000313" key="4">
    <source>
        <dbReference type="Proteomes" id="UP001152795"/>
    </source>
</evidence>
<sequence>MSIEGSKEFASDYGLGGEHDMLNSEQCYGLNKEVPSAELLNIQAKKASRRGKMSHVTKLLNNIYKLIETSGSIRELDRVINSLNEAFSGFVKRHDEYIAVLTSEVDKIQIDLATDKLVEIEEKIANCKLKAEQYISAQQKESESQRRGSQEEKCLLSISVRSRVSSRKKSTYMHLSKEQEHRSRKRLDEVKERHQLQDLKFKTLKREMQIRRELEIRQAERDLELCSIAKSSSSSSKNSSNPQSVADQSLKAKKSSSPDKVNVKLPVYSSDCNKTHKKFTTVSNSKEISTWSTPR</sequence>
<dbReference type="Proteomes" id="UP001152795">
    <property type="component" value="Unassembled WGS sequence"/>
</dbReference>
<keyword evidence="4" id="KW-1185">Reference proteome</keyword>
<dbReference type="EMBL" id="CACRXK020002288">
    <property type="protein sequence ID" value="CAB3993581.1"/>
    <property type="molecule type" value="Genomic_DNA"/>
</dbReference>
<feature type="coiled-coil region" evidence="1">
    <location>
        <begin position="110"/>
        <end position="137"/>
    </location>
</feature>
<comment type="caution">
    <text evidence="3">The sequence shown here is derived from an EMBL/GenBank/DDBJ whole genome shotgun (WGS) entry which is preliminary data.</text>
</comment>